<dbReference type="Gene3D" id="3.40.640.10">
    <property type="entry name" value="Type I PLP-dependent aspartate aminotransferase-like (Major domain)"/>
    <property type="match status" value="1"/>
</dbReference>
<keyword evidence="3" id="KW-1185">Reference proteome</keyword>
<dbReference type="PANTHER" id="PTHR30244">
    <property type="entry name" value="TRANSAMINASE"/>
    <property type="match status" value="1"/>
</dbReference>
<comment type="caution">
    <text evidence="2">The sequence shown here is derived from an EMBL/GenBank/DDBJ whole genome shotgun (WGS) entry which is preliminary data.</text>
</comment>
<gene>
    <name evidence="2" type="ORF">BN2476_2270004</name>
</gene>
<dbReference type="AlphaFoldDB" id="A0A1N7SXS1"/>
<dbReference type="Proteomes" id="UP000195569">
    <property type="component" value="Unassembled WGS sequence"/>
</dbReference>
<dbReference type="Pfam" id="PF01041">
    <property type="entry name" value="DegT_DnrJ_EryC1"/>
    <property type="match status" value="1"/>
</dbReference>
<comment type="similarity">
    <text evidence="1">Belongs to the DegT/DnrJ/EryC1 family.</text>
</comment>
<evidence type="ECO:0000256" key="1">
    <source>
        <dbReference type="ARBA" id="ARBA00037999"/>
    </source>
</evidence>
<organism evidence="2 3">
    <name type="scientific">Paraburkholderia piptadeniae</name>
    <dbReference type="NCBI Taxonomy" id="1701573"/>
    <lineage>
        <taxon>Bacteria</taxon>
        <taxon>Pseudomonadati</taxon>
        <taxon>Pseudomonadota</taxon>
        <taxon>Betaproteobacteria</taxon>
        <taxon>Burkholderiales</taxon>
        <taxon>Burkholderiaceae</taxon>
        <taxon>Paraburkholderia</taxon>
    </lineage>
</organism>
<dbReference type="SUPFAM" id="SSF53383">
    <property type="entry name" value="PLP-dependent transferases"/>
    <property type="match status" value="1"/>
</dbReference>
<sequence length="149" mass="15925">METVEIALSEPAREAREIELVHAILQFTRWSDGPMLASFEAAFAGSSGRARAEASDTGGTRIVLRACGIDPGDEVICASHPWHQVAQANTLAGAAPVFVDINWWSGCLEVATAQQKTGKSTRAILSENANGRLTAWGPLRELADEIIPV</sequence>
<dbReference type="PANTHER" id="PTHR30244:SF34">
    <property type="entry name" value="DTDP-4-AMINO-4,6-DIDEOXYGALACTOSE TRANSAMINASE"/>
    <property type="match status" value="1"/>
</dbReference>
<dbReference type="GO" id="GO:0008483">
    <property type="term" value="F:transaminase activity"/>
    <property type="evidence" value="ECO:0007669"/>
    <property type="project" value="TreeGrafter"/>
</dbReference>
<dbReference type="GO" id="GO:0030170">
    <property type="term" value="F:pyridoxal phosphate binding"/>
    <property type="evidence" value="ECO:0007669"/>
    <property type="project" value="TreeGrafter"/>
</dbReference>
<evidence type="ECO:0000313" key="3">
    <source>
        <dbReference type="Proteomes" id="UP000195569"/>
    </source>
</evidence>
<reference evidence="2" key="1">
    <citation type="submission" date="2016-12" db="EMBL/GenBank/DDBJ databases">
        <authorList>
            <person name="Moulin L."/>
        </authorList>
    </citation>
    <scope>NUCLEOTIDE SEQUENCE [LARGE SCALE GENOMIC DNA]</scope>
    <source>
        <strain evidence="2">STM 7183</strain>
    </source>
</reference>
<dbReference type="InterPro" id="IPR000653">
    <property type="entry name" value="DegT/StrS_aminotransferase"/>
</dbReference>
<evidence type="ECO:0000313" key="2">
    <source>
        <dbReference type="EMBL" id="SIT52243.1"/>
    </source>
</evidence>
<name>A0A1N7SXS1_9BURK</name>
<protein>
    <submittedName>
        <fullName evidence="2">PLP-dependent enzyme possibly involved in cell wall biogenesis</fullName>
    </submittedName>
</protein>
<dbReference type="RefSeq" id="WP_227747406.1">
    <property type="nucleotide sequence ID" value="NZ_CYGY02000227.1"/>
</dbReference>
<dbReference type="InterPro" id="IPR015421">
    <property type="entry name" value="PyrdxlP-dep_Trfase_major"/>
</dbReference>
<accession>A0A1N7SXS1</accession>
<proteinExistence type="inferred from homology"/>
<dbReference type="InterPro" id="IPR015424">
    <property type="entry name" value="PyrdxlP-dep_Trfase"/>
</dbReference>
<dbReference type="EMBL" id="CYGY02000227">
    <property type="protein sequence ID" value="SIT52243.1"/>
    <property type="molecule type" value="Genomic_DNA"/>
</dbReference>
<dbReference type="GO" id="GO:0000271">
    <property type="term" value="P:polysaccharide biosynthetic process"/>
    <property type="evidence" value="ECO:0007669"/>
    <property type="project" value="TreeGrafter"/>
</dbReference>